<evidence type="ECO:0000313" key="1">
    <source>
        <dbReference type="EMBL" id="KDQ10220.1"/>
    </source>
</evidence>
<dbReference type="HOGENOM" id="CLU_2782698_0_0_1"/>
<evidence type="ECO:0000313" key="2">
    <source>
        <dbReference type="Proteomes" id="UP000027195"/>
    </source>
</evidence>
<name>A0A067M686_BOTB1</name>
<sequence length="56" mass="5974">KTIRYRCSLNSKRCRLGIGPSHFYKSKSLGSGGSMVARLKLKGIDGRAPPGVEPAA</sequence>
<dbReference type="PANTHER" id="PTHR34410:SF2">
    <property type="entry name" value="RRNA INTRON-ENCODED HOMING ENDONUCLEASE"/>
    <property type="match status" value="1"/>
</dbReference>
<dbReference type="PANTHER" id="PTHR34410">
    <property type="entry name" value="INTRON-ENCODED HOMING ENDONUCLEASE, PUTATIVE-RELATED"/>
    <property type="match status" value="1"/>
</dbReference>
<organism evidence="1 2">
    <name type="scientific">Botryobasidium botryosum (strain FD-172 SS1)</name>
    <dbReference type="NCBI Taxonomy" id="930990"/>
    <lineage>
        <taxon>Eukaryota</taxon>
        <taxon>Fungi</taxon>
        <taxon>Dikarya</taxon>
        <taxon>Basidiomycota</taxon>
        <taxon>Agaricomycotina</taxon>
        <taxon>Agaricomycetes</taxon>
        <taxon>Cantharellales</taxon>
        <taxon>Botryobasidiaceae</taxon>
        <taxon>Botryobasidium</taxon>
    </lineage>
</organism>
<dbReference type="AlphaFoldDB" id="A0A067M686"/>
<protein>
    <submittedName>
        <fullName evidence="1">Uncharacterized protein</fullName>
    </submittedName>
</protein>
<dbReference type="Proteomes" id="UP000027195">
    <property type="component" value="Unassembled WGS sequence"/>
</dbReference>
<keyword evidence="2" id="KW-1185">Reference proteome</keyword>
<dbReference type="InParanoid" id="A0A067M686"/>
<gene>
    <name evidence="1" type="ORF">BOTBODRAFT_116193</name>
</gene>
<accession>A0A067M686</accession>
<proteinExistence type="predicted"/>
<dbReference type="EMBL" id="KL198070">
    <property type="protein sequence ID" value="KDQ10220.1"/>
    <property type="molecule type" value="Genomic_DNA"/>
</dbReference>
<dbReference type="OrthoDB" id="1844048at2759"/>
<reference evidence="2" key="1">
    <citation type="journal article" date="2014" name="Proc. Natl. Acad. Sci. U.S.A.">
        <title>Extensive sampling of basidiomycete genomes demonstrates inadequacy of the white-rot/brown-rot paradigm for wood decay fungi.</title>
        <authorList>
            <person name="Riley R."/>
            <person name="Salamov A.A."/>
            <person name="Brown D.W."/>
            <person name="Nagy L.G."/>
            <person name="Floudas D."/>
            <person name="Held B.W."/>
            <person name="Levasseur A."/>
            <person name="Lombard V."/>
            <person name="Morin E."/>
            <person name="Otillar R."/>
            <person name="Lindquist E.A."/>
            <person name="Sun H."/>
            <person name="LaButti K.M."/>
            <person name="Schmutz J."/>
            <person name="Jabbour D."/>
            <person name="Luo H."/>
            <person name="Baker S.E."/>
            <person name="Pisabarro A.G."/>
            <person name="Walton J.D."/>
            <person name="Blanchette R.A."/>
            <person name="Henrissat B."/>
            <person name="Martin F."/>
            <person name="Cullen D."/>
            <person name="Hibbett D.S."/>
            <person name="Grigoriev I.V."/>
        </authorList>
    </citation>
    <scope>NUCLEOTIDE SEQUENCE [LARGE SCALE GENOMIC DNA]</scope>
    <source>
        <strain evidence="2">FD-172 SS1</strain>
    </source>
</reference>
<feature type="non-terminal residue" evidence="1">
    <location>
        <position position="1"/>
    </location>
</feature>